<evidence type="ECO:0000256" key="10">
    <source>
        <dbReference type="ARBA" id="ARBA00023170"/>
    </source>
</evidence>
<keyword evidence="11" id="KW-0325">Glycoprotein</keyword>
<dbReference type="GO" id="GO:0016020">
    <property type="term" value="C:membrane"/>
    <property type="evidence" value="ECO:0007669"/>
    <property type="project" value="UniProtKB-SubCell"/>
</dbReference>
<evidence type="ECO:0000256" key="12">
    <source>
        <dbReference type="ARBA" id="ARBA00023319"/>
    </source>
</evidence>
<feature type="compositionally biased region" description="Low complexity" evidence="13">
    <location>
        <begin position="564"/>
        <end position="573"/>
    </location>
</feature>
<feature type="region of interest" description="Disordered" evidence="13">
    <location>
        <begin position="423"/>
        <end position="442"/>
    </location>
</feature>
<dbReference type="AlphaFoldDB" id="A0A9Q0ECZ6"/>
<dbReference type="PANTHER" id="PTHR22906">
    <property type="entry name" value="PROPERDIN"/>
    <property type="match status" value="1"/>
</dbReference>
<feature type="compositionally biased region" description="Pro residues" evidence="13">
    <location>
        <begin position="552"/>
        <end position="563"/>
    </location>
</feature>
<protein>
    <recommendedName>
        <fullName evidence="15">Ig-like domain-containing protein</fullName>
    </recommendedName>
</protein>
<dbReference type="SMART" id="SM00209">
    <property type="entry name" value="TSP1"/>
    <property type="match status" value="2"/>
</dbReference>
<feature type="domain" description="Ig-like" evidence="15">
    <location>
        <begin position="265"/>
        <end position="336"/>
    </location>
</feature>
<dbReference type="PRINTS" id="PR01705">
    <property type="entry name" value="TSP1REPEAT"/>
</dbReference>
<name>A0A9Q0ECZ6_9TELE</name>
<comment type="similarity">
    <text evidence="3">Belongs to the unc-5 family.</text>
</comment>
<dbReference type="Gene3D" id="2.60.40.10">
    <property type="entry name" value="Immunoglobulins"/>
    <property type="match status" value="2"/>
</dbReference>
<dbReference type="InterPro" id="IPR000884">
    <property type="entry name" value="TSP1_rpt"/>
</dbReference>
<evidence type="ECO:0000256" key="3">
    <source>
        <dbReference type="ARBA" id="ARBA00009844"/>
    </source>
</evidence>
<evidence type="ECO:0000256" key="13">
    <source>
        <dbReference type="SAM" id="MobiDB-lite"/>
    </source>
</evidence>
<feature type="region of interest" description="Disordered" evidence="13">
    <location>
        <begin position="457"/>
        <end position="575"/>
    </location>
</feature>
<dbReference type="SUPFAM" id="SSF48726">
    <property type="entry name" value="Immunoglobulin"/>
    <property type="match status" value="2"/>
</dbReference>
<dbReference type="Gene3D" id="2.20.100.10">
    <property type="entry name" value="Thrombospondin type-1 (TSP1) repeat"/>
    <property type="match status" value="2"/>
</dbReference>
<dbReference type="PROSITE" id="PS50835">
    <property type="entry name" value="IG_LIKE"/>
    <property type="match status" value="1"/>
</dbReference>
<keyword evidence="14" id="KW-0812">Transmembrane</keyword>
<keyword evidence="17" id="KW-1185">Reference proteome</keyword>
<dbReference type="InterPro" id="IPR013783">
    <property type="entry name" value="Ig-like_fold"/>
</dbReference>
<dbReference type="InterPro" id="IPR057755">
    <property type="entry name" value="UNC5A-D-like_N"/>
</dbReference>
<keyword evidence="10" id="KW-0675">Receptor</keyword>
<dbReference type="FunFam" id="2.20.100.10:FF:000002">
    <property type="entry name" value="Unc-5 netrin receptor C"/>
    <property type="match status" value="1"/>
</dbReference>
<sequence>MTTELLTSSRPSERPPDGGDMCPVEDNTERSSVLSCGGQHREKLCVVLWRTTPREALCCPVEDNTERSSVLSCGGQHRDKSCGGQHREKLCVVLWRTTPREVLWRTTPREALCCPVEDNTERSSVLSCGGQHREKLWPPGSGPSEPLSPGTLPHFIQEPEDAYIVKSNPVRLRCRAAPALQIFFKCNGEWVHQNEHASHEYKDLNTGLKVREVLINVSRQQVEDFHGPEDYWCLCVAWSHLGTAKSRKATVRIAYLRKNFEQDPQGKEVPIKGMIVLHCRPPEGVPMVAWLKNEEVLRLRPEADLGDLVISEARLTDSGNYTCVAGNIVAQRRSATAGVVVYVNGGWSLWTEWSSCSVPCGRGVQRRSRSCTDPAPLNGGALCDGMSVQKIACNAVCPVDGGWSDWALWSDCSSRCERERRRSCDAPEPRHHGKTCEGRSEDQENCTDGLCTHAPAAPHTSTHSTSTHSTLTDSTSRLHPQHPHRQHLTPPLIASQPTAPHTSIHSTSTHSTSTHSTFTHSTSHLHPPHVIPPPTAPQSSTHGTTHLHPQHLTPPPIAPPSIAPPHTATSTSTRVDSSNRVVLYSGLAAGAVVVTVLVASVLLYRKSQRDYGPDAIDSTVAAGGFQSFNFKKTNRQGETEAGEW</sequence>
<evidence type="ECO:0000313" key="17">
    <source>
        <dbReference type="Proteomes" id="UP001148018"/>
    </source>
</evidence>
<evidence type="ECO:0000256" key="9">
    <source>
        <dbReference type="ARBA" id="ARBA00023157"/>
    </source>
</evidence>
<dbReference type="SMART" id="SM00408">
    <property type="entry name" value="IGc2"/>
    <property type="match status" value="1"/>
</dbReference>
<comment type="caution">
    <text evidence="16">The sequence shown here is derived from an EMBL/GenBank/DDBJ whole genome shotgun (WGS) entry which is preliminary data.</text>
</comment>
<evidence type="ECO:0000256" key="8">
    <source>
        <dbReference type="ARBA" id="ARBA00023136"/>
    </source>
</evidence>
<dbReference type="Proteomes" id="UP001148018">
    <property type="component" value="Unassembled WGS sequence"/>
</dbReference>
<keyword evidence="8 14" id="KW-0472">Membrane</keyword>
<organism evidence="16 17">
    <name type="scientific">Muraenolepis orangiensis</name>
    <name type="common">Patagonian moray cod</name>
    <dbReference type="NCBI Taxonomy" id="630683"/>
    <lineage>
        <taxon>Eukaryota</taxon>
        <taxon>Metazoa</taxon>
        <taxon>Chordata</taxon>
        <taxon>Craniata</taxon>
        <taxon>Vertebrata</taxon>
        <taxon>Euteleostomi</taxon>
        <taxon>Actinopterygii</taxon>
        <taxon>Neopterygii</taxon>
        <taxon>Teleostei</taxon>
        <taxon>Neoteleostei</taxon>
        <taxon>Acanthomorphata</taxon>
        <taxon>Zeiogadaria</taxon>
        <taxon>Gadariae</taxon>
        <taxon>Gadiformes</taxon>
        <taxon>Muraenolepidoidei</taxon>
        <taxon>Muraenolepididae</taxon>
        <taxon>Muraenolepis</taxon>
    </lineage>
</organism>
<feature type="compositionally biased region" description="Low complexity" evidence="13">
    <location>
        <begin position="500"/>
        <end position="525"/>
    </location>
</feature>
<evidence type="ECO:0000256" key="11">
    <source>
        <dbReference type="ARBA" id="ARBA00023180"/>
    </source>
</evidence>
<keyword evidence="9" id="KW-1015">Disulfide bond</keyword>
<evidence type="ECO:0000256" key="6">
    <source>
        <dbReference type="ARBA" id="ARBA00022729"/>
    </source>
</evidence>
<keyword evidence="7" id="KW-0677">Repeat</keyword>
<evidence type="ECO:0000256" key="14">
    <source>
        <dbReference type="SAM" id="Phobius"/>
    </source>
</evidence>
<dbReference type="FunFam" id="2.20.100.10:FF:000008">
    <property type="entry name" value="Unc-5 netrin receptor C"/>
    <property type="match status" value="1"/>
</dbReference>
<dbReference type="SMART" id="SM00409">
    <property type="entry name" value="IG"/>
    <property type="match status" value="2"/>
</dbReference>
<evidence type="ECO:0000256" key="4">
    <source>
        <dbReference type="ARBA" id="ARBA00022473"/>
    </source>
</evidence>
<gene>
    <name evidence="16" type="ORF">NHX12_028874</name>
</gene>
<dbReference type="InterPro" id="IPR007110">
    <property type="entry name" value="Ig-like_dom"/>
</dbReference>
<dbReference type="FunFam" id="2.60.40.10:FF:000037">
    <property type="entry name" value="Unc-5 netrin receptor C"/>
    <property type="match status" value="1"/>
</dbReference>
<dbReference type="OrthoDB" id="5973910at2759"/>
<dbReference type="InterPro" id="IPR003598">
    <property type="entry name" value="Ig_sub2"/>
</dbReference>
<evidence type="ECO:0000256" key="5">
    <source>
        <dbReference type="ARBA" id="ARBA00022525"/>
    </source>
</evidence>
<reference evidence="16" key="1">
    <citation type="submission" date="2022-07" db="EMBL/GenBank/DDBJ databases">
        <title>Chromosome-level genome of Muraenolepis orangiensis.</title>
        <authorList>
            <person name="Kim J."/>
        </authorList>
    </citation>
    <scope>NUCLEOTIDE SEQUENCE</scope>
    <source>
        <strain evidence="16">KU_S4_2022</strain>
        <tissue evidence="16">Muscle</tissue>
    </source>
</reference>
<comment type="subcellular location">
    <subcellularLocation>
        <location evidence="1">Membrane</location>
        <topology evidence="1">Single-pass type I membrane protein</topology>
    </subcellularLocation>
    <subcellularLocation>
        <location evidence="2">Secreted</location>
    </subcellularLocation>
</comment>
<feature type="compositionally biased region" description="Low complexity" evidence="13">
    <location>
        <begin position="459"/>
        <end position="475"/>
    </location>
</feature>
<dbReference type="Pfam" id="PF00090">
    <property type="entry name" value="TSP_1"/>
    <property type="match status" value="2"/>
</dbReference>
<dbReference type="InterPro" id="IPR003599">
    <property type="entry name" value="Ig_sub"/>
</dbReference>
<feature type="region of interest" description="Disordered" evidence="13">
    <location>
        <begin position="1"/>
        <end position="24"/>
    </location>
</feature>
<dbReference type="Pfam" id="PF25609">
    <property type="entry name" value="Unc5_NetrinR_N"/>
    <property type="match status" value="1"/>
</dbReference>
<evidence type="ECO:0000256" key="2">
    <source>
        <dbReference type="ARBA" id="ARBA00004613"/>
    </source>
</evidence>
<dbReference type="PANTHER" id="PTHR22906:SF43">
    <property type="entry name" value="PROPERDIN"/>
    <property type="match status" value="1"/>
</dbReference>
<dbReference type="EMBL" id="JANIIK010000044">
    <property type="protein sequence ID" value="KAJ3604133.1"/>
    <property type="molecule type" value="Genomic_DNA"/>
</dbReference>
<keyword evidence="5" id="KW-0964">Secreted</keyword>
<evidence type="ECO:0000256" key="1">
    <source>
        <dbReference type="ARBA" id="ARBA00004479"/>
    </source>
</evidence>
<evidence type="ECO:0000256" key="7">
    <source>
        <dbReference type="ARBA" id="ARBA00022737"/>
    </source>
</evidence>
<dbReference type="InterPro" id="IPR036179">
    <property type="entry name" value="Ig-like_dom_sf"/>
</dbReference>
<keyword evidence="14" id="KW-1133">Transmembrane helix</keyword>
<evidence type="ECO:0000259" key="15">
    <source>
        <dbReference type="PROSITE" id="PS50835"/>
    </source>
</evidence>
<keyword evidence="6" id="KW-0732">Signal</keyword>
<dbReference type="SUPFAM" id="SSF82895">
    <property type="entry name" value="TSP-1 type 1 repeat"/>
    <property type="match status" value="2"/>
</dbReference>
<keyword evidence="4" id="KW-0217">Developmental protein</keyword>
<evidence type="ECO:0000313" key="16">
    <source>
        <dbReference type="EMBL" id="KAJ3604133.1"/>
    </source>
</evidence>
<proteinExistence type="inferred from homology"/>
<dbReference type="PROSITE" id="PS50092">
    <property type="entry name" value="TSP1"/>
    <property type="match status" value="2"/>
</dbReference>
<accession>A0A9Q0ECZ6</accession>
<keyword evidence="12" id="KW-0393">Immunoglobulin domain</keyword>
<feature type="compositionally biased region" description="Polar residues" evidence="13">
    <location>
        <begin position="1"/>
        <end position="10"/>
    </location>
</feature>
<dbReference type="InterPro" id="IPR036383">
    <property type="entry name" value="TSP1_rpt_sf"/>
</dbReference>
<feature type="compositionally biased region" description="Low complexity" evidence="13">
    <location>
        <begin position="541"/>
        <end position="551"/>
    </location>
</feature>
<feature type="transmembrane region" description="Helical" evidence="14">
    <location>
        <begin position="581"/>
        <end position="604"/>
    </location>
</feature>
<dbReference type="Pfam" id="PF13895">
    <property type="entry name" value="Ig_2"/>
    <property type="match status" value="1"/>
</dbReference>
<dbReference type="InterPro" id="IPR052065">
    <property type="entry name" value="Compl_asym_regulator"/>
</dbReference>